<dbReference type="PRINTS" id="PR00463">
    <property type="entry name" value="EP450I"/>
</dbReference>
<dbReference type="Pfam" id="PF00067">
    <property type="entry name" value="p450"/>
    <property type="match status" value="1"/>
</dbReference>
<dbReference type="InterPro" id="IPR050364">
    <property type="entry name" value="Cytochrome_P450_fung"/>
</dbReference>
<evidence type="ECO:0000256" key="1">
    <source>
        <dbReference type="ARBA" id="ARBA00001971"/>
    </source>
</evidence>
<gene>
    <name evidence="12" type="ORF">SISNIDRAFT_485002</name>
</gene>
<organism evidence="12 13">
    <name type="scientific">Sistotremastrum niveocremeum HHB9708</name>
    <dbReference type="NCBI Taxonomy" id="1314777"/>
    <lineage>
        <taxon>Eukaryota</taxon>
        <taxon>Fungi</taxon>
        <taxon>Dikarya</taxon>
        <taxon>Basidiomycota</taxon>
        <taxon>Agaricomycotina</taxon>
        <taxon>Agaricomycetes</taxon>
        <taxon>Sistotremastrales</taxon>
        <taxon>Sistotremastraceae</taxon>
        <taxon>Sertulicium</taxon>
        <taxon>Sertulicium niveocremeum</taxon>
    </lineage>
</organism>
<keyword evidence="4 9" id="KW-0349">Heme</keyword>
<dbReference type="GO" id="GO:0004497">
    <property type="term" value="F:monooxygenase activity"/>
    <property type="evidence" value="ECO:0007669"/>
    <property type="project" value="UniProtKB-KW"/>
</dbReference>
<evidence type="ECO:0000313" key="12">
    <source>
        <dbReference type="EMBL" id="KZS94052.1"/>
    </source>
</evidence>
<evidence type="ECO:0000313" key="13">
    <source>
        <dbReference type="Proteomes" id="UP000076722"/>
    </source>
</evidence>
<dbReference type="CDD" id="cd11065">
    <property type="entry name" value="CYP64-like"/>
    <property type="match status" value="1"/>
</dbReference>
<dbReference type="GO" id="GO:0016705">
    <property type="term" value="F:oxidoreductase activity, acting on paired donors, with incorporation or reduction of molecular oxygen"/>
    <property type="evidence" value="ECO:0007669"/>
    <property type="project" value="InterPro"/>
</dbReference>
<evidence type="ECO:0000256" key="5">
    <source>
        <dbReference type="ARBA" id="ARBA00022723"/>
    </source>
</evidence>
<dbReference type="Proteomes" id="UP000076722">
    <property type="component" value="Unassembled WGS sequence"/>
</dbReference>
<dbReference type="PANTHER" id="PTHR46300">
    <property type="entry name" value="P450, PUTATIVE (EUROFUNG)-RELATED-RELATED"/>
    <property type="match status" value="1"/>
</dbReference>
<sequence length="525" mass="58740">MAGGGIPSELLFGNPWIGLGSVLACLGLWLVLRNVFSSSQSIPYPPGPRALPLIGNAHEMPTKHPWIKYTEWAKTYGDVVGVKILGKRLVIFNSYQAAKEVLDKKSSIFSSRPRLPLVDMNSDWSLSLLLLPYGSDFQTSRKFMNSAVNPNAVREAQPAIQEQARVMLYRLWKEGPQFHQHNLLMQGSVILKLAYGHEVLGHDDEWIQVSERGGESMEDLGTVGGHPVDLFPILGKLPLWVWGSKFPKTMQSVKDSGINMHVKTYETVKDRHAKGLAAPSMATRLIDENMQKDGSVANEQAIAWSAGSIYSAGSDTTTSTLDFFLIAMLLYPEAQKKAQVELDKVLQHERLPTFEEMESLPYITAIVKETLRWRPVSPAGFPHLSTQDITYNGMFIPAGTMAIWNSWYILHDPKEYSYPEQFYPEHFVVPAEKQPLDPEDVIFGFGRRVCPGRHLARSSLWIAVASLLTLFDISCPLDEEGKPTKPDTDYIDGLVSHPKPCKAVFKPRSDGYLKALMQERESKGV</sequence>
<keyword evidence="11" id="KW-0812">Transmembrane</keyword>
<comment type="pathway">
    <text evidence="2">Secondary metabolite biosynthesis.</text>
</comment>
<keyword evidence="5 9" id="KW-0479">Metal-binding</keyword>
<feature type="binding site" description="axial binding residue" evidence="9">
    <location>
        <position position="450"/>
    </location>
    <ligand>
        <name>heme</name>
        <dbReference type="ChEBI" id="CHEBI:30413"/>
    </ligand>
    <ligandPart>
        <name>Fe</name>
        <dbReference type="ChEBI" id="CHEBI:18248"/>
    </ligandPart>
</feature>
<comment type="cofactor">
    <cofactor evidence="1 9">
        <name>heme</name>
        <dbReference type="ChEBI" id="CHEBI:30413"/>
    </cofactor>
</comment>
<accession>A0A164VD92</accession>
<evidence type="ECO:0000256" key="9">
    <source>
        <dbReference type="PIRSR" id="PIRSR602401-1"/>
    </source>
</evidence>
<keyword evidence="7 9" id="KW-0408">Iron</keyword>
<evidence type="ECO:0000256" key="11">
    <source>
        <dbReference type="SAM" id="Phobius"/>
    </source>
</evidence>
<comment type="similarity">
    <text evidence="3 10">Belongs to the cytochrome P450 family.</text>
</comment>
<evidence type="ECO:0000256" key="10">
    <source>
        <dbReference type="RuleBase" id="RU000461"/>
    </source>
</evidence>
<dbReference type="SUPFAM" id="SSF48264">
    <property type="entry name" value="Cytochrome P450"/>
    <property type="match status" value="1"/>
</dbReference>
<dbReference type="STRING" id="1314777.A0A164VD92"/>
<dbReference type="PANTHER" id="PTHR46300:SF7">
    <property type="entry name" value="P450, PUTATIVE (EUROFUNG)-RELATED"/>
    <property type="match status" value="1"/>
</dbReference>
<dbReference type="GO" id="GO:0020037">
    <property type="term" value="F:heme binding"/>
    <property type="evidence" value="ECO:0007669"/>
    <property type="project" value="InterPro"/>
</dbReference>
<dbReference type="InterPro" id="IPR017972">
    <property type="entry name" value="Cyt_P450_CS"/>
</dbReference>
<dbReference type="InterPro" id="IPR036396">
    <property type="entry name" value="Cyt_P450_sf"/>
</dbReference>
<evidence type="ECO:0000256" key="2">
    <source>
        <dbReference type="ARBA" id="ARBA00005179"/>
    </source>
</evidence>
<dbReference type="GO" id="GO:0005506">
    <property type="term" value="F:iron ion binding"/>
    <property type="evidence" value="ECO:0007669"/>
    <property type="project" value="InterPro"/>
</dbReference>
<keyword evidence="11" id="KW-0472">Membrane</keyword>
<evidence type="ECO:0000256" key="4">
    <source>
        <dbReference type="ARBA" id="ARBA00022617"/>
    </source>
</evidence>
<keyword evidence="13" id="KW-1185">Reference proteome</keyword>
<evidence type="ECO:0000256" key="8">
    <source>
        <dbReference type="ARBA" id="ARBA00023033"/>
    </source>
</evidence>
<dbReference type="OrthoDB" id="2789670at2759"/>
<name>A0A164VD92_9AGAM</name>
<reference evidence="12 13" key="1">
    <citation type="journal article" date="2016" name="Mol. Biol. Evol.">
        <title>Comparative Genomics of Early-Diverging Mushroom-Forming Fungi Provides Insights into the Origins of Lignocellulose Decay Capabilities.</title>
        <authorList>
            <person name="Nagy L.G."/>
            <person name="Riley R."/>
            <person name="Tritt A."/>
            <person name="Adam C."/>
            <person name="Daum C."/>
            <person name="Floudas D."/>
            <person name="Sun H."/>
            <person name="Yadav J.S."/>
            <person name="Pangilinan J."/>
            <person name="Larsson K.H."/>
            <person name="Matsuura K."/>
            <person name="Barry K."/>
            <person name="Labutti K."/>
            <person name="Kuo R."/>
            <person name="Ohm R.A."/>
            <person name="Bhattacharya S.S."/>
            <person name="Shirouzu T."/>
            <person name="Yoshinaga Y."/>
            <person name="Martin F.M."/>
            <person name="Grigoriev I.V."/>
            <person name="Hibbett D.S."/>
        </authorList>
    </citation>
    <scope>NUCLEOTIDE SEQUENCE [LARGE SCALE GENOMIC DNA]</scope>
    <source>
        <strain evidence="12 13">HHB9708</strain>
    </source>
</reference>
<dbReference type="EMBL" id="KV419405">
    <property type="protein sequence ID" value="KZS94052.1"/>
    <property type="molecule type" value="Genomic_DNA"/>
</dbReference>
<evidence type="ECO:0000256" key="7">
    <source>
        <dbReference type="ARBA" id="ARBA00023004"/>
    </source>
</evidence>
<evidence type="ECO:0000256" key="3">
    <source>
        <dbReference type="ARBA" id="ARBA00010617"/>
    </source>
</evidence>
<proteinExistence type="inferred from homology"/>
<protein>
    <submittedName>
        <fullName evidence="12">Cytochrome P450</fullName>
    </submittedName>
</protein>
<dbReference type="AlphaFoldDB" id="A0A164VD92"/>
<dbReference type="Gene3D" id="1.10.630.10">
    <property type="entry name" value="Cytochrome P450"/>
    <property type="match status" value="1"/>
</dbReference>
<evidence type="ECO:0000256" key="6">
    <source>
        <dbReference type="ARBA" id="ARBA00023002"/>
    </source>
</evidence>
<keyword evidence="11" id="KW-1133">Transmembrane helix</keyword>
<keyword evidence="6 10" id="KW-0560">Oxidoreductase</keyword>
<dbReference type="InterPro" id="IPR001128">
    <property type="entry name" value="Cyt_P450"/>
</dbReference>
<dbReference type="PROSITE" id="PS00086">
    <property type="entry name" value="CYTOCHROME_P450"/>
    <property type="match status" value="1"/>
</dbReference>
<keyword evidence="8 10" id="KW-0503">Monooxygenase</keyword>
<feature type="transmembrane region" description="Helical" evidence="11">
    <location>
        <begin position="12"/>
        <end position="32"/>
    </location>
</feature>
<dbReference type="InterPro" id="IPR002401">
    <property type="entry name" value="Cyt_P450_E_grp-I"/>
</dbReference>
<dbReference type="PRINTS" id="PR00385">
    <property type="entry name" value="P450"/>
</dbReference>